<name>A0A5C3QI94_9AGAR</name>
<evidence type="ECO:0008006" key="4">
    <source>
        <dbReference type="Google" id="ProtNLM"/>
    </source>
</evidence>
<reference evidence="2 3" key="1">
    <citation type="journal article" date="2019" name="Nat. Ecol. Evol.">
        <title>Megaphylogeny resolves global patterns of mushroom evolution.</title>
        <authorList>
            <person name="Varga T."/>
            <person name="Krizsan K."/>
            <person name="Foldi C."/>
            <person name="Dima B."/>
            <person name="Sanchez-Garcia M."/>
            <person name="Sanchez-Ramirez S."/>
            <person name="Szollosi G.J."/>
            <person name="Szarkandi J.G."/>
            <person name="Papp V."/>
            <person name="Albert L."/>
            <person name="Andreopoulos W."/>
            <person name="Angelini C."/>
            <person name="Antonin V."/>
            <person name="Barry K.W."/>
            <person name="Bougher N.L."/>
            <person name="Buchanan P."/>
            <person name="Buyck B."/>
            <person name="Bense V."/>
            <person name="Catcheside P."/>
            <person name="Chovatia M."/>
            <person name="Cooper J."/>
            <person name="Damon W."/>
            <person name="Desjardin D."/>
            <person name="Finy P."/>
            <person name="Geml J."/>
            <person name="Haridas S."/>
            <person name="Hughes K."/>
            <person name="Justo A."/>
            <person name="Karasinski D."/>
            <person name="Kautmanova I."/>
            <person name="Kiss B."/>
            <person name="Kocsube S."/>
            <person name="Kotiranta H."/>
            <person name="LaButti K.M."/>
            <person name="Lechner B.E."/>
            <person name="Liimatainen K."/>
            <person name="Lipzen A."/>
            <person name="Lukacs Z."/>
            <person name="Mihaltcheva S."/>
            <person name="Morgado L.N."/>
            <person name="Niskanen T."/>
            <person name="Noordeloos M.E."/>
            <person name="Ohm R.A."/>
            <person name="Ortiz-Santana B."/>
            <person name="Ovrebo C."/>
            <person name="Racz N."/>
            <person name="Riley R."/>
            <person name="Savchenko A."/>
            <person name="Shiryaev A."/>
            <person name="Soop K."/>
            <person name="Spirin V."/>
            <person name="Szebenyi C."/>
            <person name="Tomsovsky M."/>
            <person name="Tulloss R.E."/>
            <person name="Uehling J."/>
            <person name="Grigoriev I.V."/>
            <person name="Vagvolgyi C."/>
            <person name="Papp T."/>
            <person name="Martin F.M."/>
            <person name="Miettinen O."/>
            <person name="Hibbett D.S."/>
            <person name="Nagy L.G."/>
        </authorList>
    </citation>
    <scope>NUCLEOTIDE SEQUENCE [LARGE SCALE GENOMIC DNA]</scope>
    <source>
        <strain evidence="2 3">CBS 309.79</strain>
    </source>
</reference>
<dbReference type="EMBL" id="ML178825">
    <property type="protein sequence ID" value="TFL01227.1"/>
    <property type="molecule type" value="Genomic_DNA"/>
</dbReference>
<organism evidence="2 3">
    <name type="scientific">Pterulicium gracile</name>
    <dbReference type="NCBI Taxonomy" id="1884261"/>
    <lineage>
        <taxon>Eukaryota</taxon>
        <taxon>Fungi</taxon>
        <taxon>Dikarya</taxon>
        <taxon>Basidiomycota</taxon>
        <taxon>Agaricomycotina</taxon>
        <taxon>Agaricomycetes</taxon>
        <taxon>Agaricomycetidae</taxon>
        <taxon>Agaricales</taxon>
        <taxon>Pleurotineae</taxon>
        <taxon>Pterulaceae</taxon>
        <taxon>Pterulicium</taxon>
    </lineage>
</organism>
<protein>
    <recommendedName>
        <fullName evidence="4">Secreted protein</fullName>
    </recommendedName>
</protein>
<keyword evidence="1" id="KW-0732">Signal</keyword>
<sequence>MFTPCTHLVLTLFFTLYAMSTPPIHPCSPGPCPPPHHVSPNLLPRSTCSSSWAVLRKQISDQVRPAQSREITLPPACNHAHLELLFAYSERLQF</sequence>
<dbReference type="AlphaFoldDB" id="A0A5C3QI94"/>
<proteinExistence type="predicted"/>
<gene>
    <name evidence="2" type="ORF">BDV98DRAFT_74296</name>
</gene>
<evidence type="ECO:0000313" key="3">
    <source>
        <dbReference type="Proteomes" id="UP000305067"/>
    </source>
</evidence>
<accession>A0A5C3QI94</accession>
<feature type="signal peptide" evidence="1">
    <location>
        <begin position="1"/>
        <end position="20"/>
    </location>
</feature>
<evidence type="ECO:0000256" key="1">
    <source>
        <dbReference type="SAM" id="SignalP"/>
    </source>
</evidence>
<keyword evidence="3" id="KW-1185">Reference proteome</keyword>
<evidence type="ECO:0000313" key="2">
    <source>
        <dbReference type="EMBL" id="TFL01227.1"/>
    </source>
</evidence>
<feature type="chain" id="PRO_5023066811" description="Secreted protein" evidence="1">
    <location>
        <begin position="21"/>
        <end position="94"/>
    </location>
</feature>
<dbReference type="Proteomes" id="UP000305067">
    <property type="component" value="Unassembled WGS sequence"/>
</dbReference>